<sequence>MSDEIVKRVAGAEVLQFPRGKVPAETQANAPNASASAADRLSRGTDPMDRAFGEAGHGGGAGGDGASRDRELGFLALTDLGNAERFHRRYSGQLLFCRAIGWLAWDGRRWQRDGADERVGLAEHATVRAIQDEAKTIRGSADDFVVADASRSKPPVWYSDKVAAWGRASENASRMGVISKRAAAMFAIPVTQLDRDPMRINVLNGTLLVRKSDDDPYVVLSPHDPADLITKLAPVTFDREADCPRFDAFLLRVQPDDTARHFLAQWGGLSLTGDVGVQKMTFHYGKGRNGKGVWVNTVSFVAGDYSDSIPIESFLDSGRARAGGQATPDIAGLPGVRMLTTSEPKKGAQLDEAFVKLFTGGDKLKARHLNKDYFEFFPQAKLTMQGNYRPKISGTDEGIWGRMILVPWPVFIPEGERNPQLVEELKREASGILNRLLDGLCAWLDRGLLIPAAVSAATEAYRSDSDPLGRFLEFCTRPEIGKRVQAADMHAVFVAWAKLNGETEYTPKGLGSALRERGFAEKKSSVQYWLDIVLTKGVSDFLDASGKPLHGAADSPEAAREEDRS</sequence>
<feature type="compositionally biased region" description="Gly residues" evidence="4">
    <location>
        <begin position="55"/>
        <end position="65"/>
    </location>
</feature>
<reference evidence="6" key="1">
    <citation type="submission" date="2022-05" db="EMBL/GenBank/DDBJ databases">
        <authorList>
            <person name="Pankratov T."/>
        </authorList>
    </citation>
    <scope>NUCLEOTIDE SEQUENCE</scope>
    <source>
        <strain evidence="6">BP6-180914</strain>
    </source>
</reference>
<dbReference type="PANTHER" id="PTHR35372:SF2">
    <property type="entry name" value="SF3 HELICASE DOMAIN-CONTAINING PROTEIN"/>
    <property type="match status" value="1"/>
</dbReference>
<keyword evidence="7" id="KW-1185">Reference proteome</keyword>
<evidence type="ECO:0000256" key="2">
    <source>
        <dbReference type="ARBA" id="ARBA00022801"/>
    </source>
</evidence>
<feature type="region of interest" description="Disordered" evidence="4">
    <location>
        <begin position="18"/>
        <end position="65"/>
    </location>
</feature>
<dbReference type="GO" id="GO:0016787">
    <property type="term" value="F:hydrolase activity"/>
    <property type="evidence" value="ECO:0007669"/>
    <property type="project" value="UniProtKB-KW"/>
</dbReference>
<feature type="compositionally biased region" description="Basic and acidic residues" evidence="4">
    <location>
        <begin position="40"/>
        <end position="52"/>
    </location>
</feature>
<keyword evidence="1" id="KW-0547">Nucleotide-binding</keyword>
<evidence type="ECO:0000313" key="7">
    <source>
        <dbReference type="Proteomes" id="UP001165667"/>
    </source>
</evidence>
<dbReference type="EMBL" id="JAMOIM010000011">
    <property type="protein sequence ID" value="MCW6509799.1"/>
    <property type="molecule type" value="Genomic_DNA"/>
</dbReference>
<dbReference type="InterPro" id="IPR051620">
    <property type="entry name" value="ORF904-like_C"/>
</dbReference>
<dbReference type="PANTHER" id="PTHR35372">
    <property type="entry name" value="ATP BINDING PROTEIN-RELATED"/>
    <property type="match status" value="1"/>
</dbReference>
<feature type="domain" description="SF3 helicase" evidence="5">
    <location>
        <begin position="254"/>
        <end position="421"/>
    </location>
</feature>
<feature type="compositionally biased region" description="Low complexity" evidence="4">
    <location>
        <begin position="28"/>
        <end position="38"/>
    </location>
</feature>
<protein>
    <submittedName>
        <fullName evidence="6">Phage/plasmid primase, P4 family</fullName>
    </submittedName>
</protein>
<evidence type="ECO:0000256" key="3">
    <source>
        <dbReference type="ARBA" id="ARBA00022840"/>
    </source>
</evidence>
<dbReference type="GO" id="GO:0005524">
    <property type="term" value="F:ATP binding"/>
    <property type="evidence" value="ECO:0007669"/>
    <property type="project" value="UniProtKB-KW"/>
</dbReference>
<dbReference type="SMART" id="SM00885">
    <property type="entry name" value="D5_N"/>
    <property type="match status" value="1"/>
</dbReference>
<keyword evidence="3" id="KW-0067">ATP-binding</keyword>
<comment type="caution">
    <text evidence="6">The sequence shown here is derived from an EMBL/GenBank/DDBJ whole genome shotgun (WGS) entry which is preliminary data.</text>
</comment>
<name>A0AA42CJS6_9HYPH</name>
<evidence type="ECO:0000259" key="5">
    <source>
        <dbReference type="PROSITE" id="PS51206"/>
    </source>
</evidence>
<dbReference type="InterPro" id="IPR014818">
    <property type="entry name" value="Phage/plasmid_primase_P4_C"/>
</dbReference>
<dbReference type="Pfam" id="PF08706">
    <property type="entry name" value="D5_N"/>
    <property type="match status" value="1"/>
</dbReference>
<dbReference type="NCBIfam" id="TIGR01613">
    <property type="entry name" value="primase_Cterm"/>
    <property type="match status" value="1"/>
</dbReference>
<evidence type="ECO:0000313" key="6">
    <source>
        <dbReference type="EMBL" id="MCW6509799.1"/>
    </source>
</evidence>
<accession>A0AA42CJS6</accession>
<keyword evidence="2" id="KW-0378">Hydrolase</keyword>
<dbReference type="PROSITE" id="PS51206">
    <property type="entry name" value="SF3_HELICASE_1"/>
    <property type="match status" value="1"/>
</dbReference>
<dbReference type="InterPro" id="IPR014015">
    <property type="entry name" value="Helicase_SF3_DNA-vir"/>
</dbReference>
<dbReference type="Proteomes" id="UP001165667">
    <property type="component" value="Unassembled WGS sequence"/>
</dbReference>
<dbReference type="AlphaFoldDB" id="A0AA42CJS6"/>
<dbReference type="RefSeq" id="WP_282586167.1">
    <property type="nucleotide sequence ID" value="NZ_JAMOIM010000011.1"/>
</dbReference>
<evidence type="ECO:0000256" key="1">
    <source>
        <dbReference type="ARBA" id="ARBA00022741"/>
    </source>
</evidence>
<dbReference type="InterPro" id="IPR006500">
    <property type="entry name" value="Helicase_put_C_phage/plasmid"/>
</dbReference>
<organism evidence="6 7">
    <name type="scientific">Lichenifustis flavocetrariae</name>
    <dbReference type="NCBI Taxonomy" id="2949735"/>
    <lineage>
        <taxon>Bacteria</taxon>
        <taxon>Pseudomonadati</taxon>
        <taxon>Pseudomonadota</taxon>
        <taxon>Alphaproteobacteria</taxon>
        <taxon>Hyphomicrobiales</taxon>
        <taxon>Lichenihabitantaceae</taxon>
        <taxon>Lichenifustis</taxon>
    </lineage>
</organism>
<evidence type="ECO:0000256" key="4">
    <source>
        <dbReference type="SAM" id="MobiDB-lite"/>
    </source>
</evidence>
<proteinExistence type="predicted"/>
<gene>
    <name evidence="6" type="ORF">M8523_17420</name>
</gene>